<dbReference type="SUPFAM" id="SSF101936">
    <property type="entry name" value="DNA-binding pseudobarrel domain"/>
    <property type="match status" value="3"/>
</dbReference>
<evidence type="ECO:0000256" key="3">
    <source>
        <dbReference type="ARBA" id="ARBA00023125"/>
    </source>
</evidence>
<dbReference type="Gramene" id="RZC76449">
    <property type="protein sequence ID" value="RZC76449"/>
    <property type="gene ID" value="C5167_000905"/>
</dbReference>
<comment type="subcellular location">
    <subcellularLocation>
        <location evidence="1">Nucleus</location>
    </subcellularLocation>
</comment>
<dbReference type="CDD" id="cd10017">
    <property type="entry name" value="B3_DNA"/>
    <property type="match status" value="3"/>
</dbReference>
<dbReference type="InterPro" id="IPR015300">
    <property type="entry name" value="DNA-bd_pseudobarrel_sf"/>
</dbReference>
<accession>A0A4Y7KWV9</accession>
<evidence type="ECO:0000256" key="5">
    <source>
        <dbReference type="ARBA" id="ARBA00023242"/>
    </source>
</evidence>
<evidence type="ECO:0000256" key="2">
    <source>
        <dbReference type="ARBA" id="ARBA00023015"/>
    </source>
</evidence>
<evidence type="ECO:0000313" key="8">
    <source>
        <dbReference type="EMBL" id="RZC76449.1"/>
    </source>
</evidence>
<reference evidence="8 9" key="1">
    <citation type="journal article" date="2018" name="Science">
        <title>The opium poppy genome and morphinan production.</title>
        <authorList>
            <person name="Guo L."/>
            <person name="Winzer T."/>
            <person name="Yang X."/>
            <person name="Li Y."/>
            <person name="Ning Z."/>
            <person name="He Z."/>
            <person name="Teodor R."/>
            <person name="Lu Y."/>
            <person name="Bowser T.A."/>
            <person name="Graham I.A."/>
            <person name="Ye K."/>
        </authorList>
    </citation>
    <scope>NUCLEOTIDE SEQUENCE [LARGE SCALE GENOMIC DNA]</scope>
    <source>
        <strain evidence="9">cv. HN1</strain>
        <tissue evidence="8">Leaves</tissue>
    </source>
</reference>
<proteinExistence type="predicted"/>
<feature type="domain" description="TF-B3" evidence="7">
    <location>
        <begin position="9"/>
        <end position="102"/>
    </location>
</feature>
<dbReference type="InterPro" id="IPR050655">
    <property type="entry name" value="Plant_B3_domain"/>
</dbReference>
<dbReference type="Proteomes" id="UP000316621">
    <property type="component" value="Chromosome 9"/>
</dbReference>
<evidence type="ECO:0000256" key="1">
    <source>
        <dbReference type="ARBA" id="ARBA00004123"/>
    </source>
</evidence>
<protein>
    <recommendedName>
        <fullName evidence="7">TF-B3 domain-containing protein</fullName>
    </recommendedName>
</protein>
<dbReference type="OMA" id="NFKICES"/>
<organism evidence="8 9">
    <name type="scientific">Papaver somniferum</name>
    <name type="common">Opium poppy</name>
    <dbReference type="NCBI Taxonomy" id="3469"/>
    <lineage>
        <taxon>Eukaryota</taxon>
        <taxon>Viridiplantae</taxon>
        <taxon>Streptophyta</taxon>
        <taxon>Embryophyta</taxon>
        <taxon>Tracheophyta</taxon>
        <taxon>Spermatophyta</taxon>
        <taxon>Magnoliopsida</taxon>
        <taxon>Ranunculales</taxon>
        <taxon>Papaveraceae</taxon>
        <taxon>Papaveroideae</taxon>
        <taxon>Papaver</taxon>
    </lineage>
</organism>
<dbReference type="GO" id="GO:0005634">
    <property type="term" value="C:nucleus"/>
    <property type="evidence" value="ECO:0007669"/>
    <property type="project" value="UniProtKB-SubCell"/>
</dbReference>
<dbReference type="EMBL" id="CM010723">
    <property type="protein sequence ID" value="RZC76449.1"/>
    <property type="molecule type" value="Genomic_DNA"/>
</dbReference>
<keyword evidence="3" id="KW-0238">DNA-binding</keyword>
<dbReference type="Pfam" id="PF02362">
    <property type="entry name" value="B3"/>
    <property type="match status" value="3"/>
</dbReference>
<dbReference type="PROSITE" id="PS50863">
    <property type="entry name" value="B3"/>
    <property type="match status" value="3"/>
</dbReference>
<keyword evidence="5" id="KW-0539">Nucleus</keyword>
<keyword evidence="9" id="KW-1185">Reference proteome</keyword>
<keyword evidence="2" id="KW-0805">Transcription regulation</keyword>
<keyword evidence="4" id="KW-0804">Transcription</keyword>
<sequence>MGALQNYSGPSFFKVMMGDFRKKLKLPVNFIKNFKGMIPYDLILQSPSGCWNVEIREEEDGGLSFWEGWPDFVEAHCLGQGDFVTMKYIGNSQFVVILFGKNGCEKVLPSSTGDTGGDSLSSGKKKCALFKCGALKRKSTLIEGRTRVNQEECSGKGKPCFRFFWTENKKYEMEIPQKVLRKIGRTLSDIVALKSANGRLWNVELKRSGGKVWFYKGWKEFTEHLSLRDGYVLGISYNGNSHFDVRITNFMDDSGNQGDSNPKKRCRLSKREEDDDVILLDSPPSRTLVESKTNEERTQLSVPPGLDTPCNSTKIRKVPVNFVGNFNGMIPYDSILRSPSGCWNVKVREEEDGGLSFWKGWPDFAEAHCLQEGDFVTMKYIGNSQFVVTLYGNNGCEKVLSPTGSNGVKSIPSRKRKECGETSKGKFTGNGSEYDQHKYHAGDIGRYSLSTDKKKCELFKCDSLKRKAAIIEGRTGANQTELFA</sequence>
<gene>
    <name evidence="8" type="ORF">C5167_000905</name>
</gene>
<evidence type="ECO:0000313" key="9">
    <source>
        <dbReference type="Proteomes" id="UP000316621"/>
    </source>
</evidence>
<dbReference type="PANTHER" id="PTHR31920:SF135">
    <property type="entry name" value="B3 DOMAIN-CONTAINING PROTEIN OS03G0621600-RELATED"/>
    <property type="match status" value="1"/>
</dbReference>
<evidence type="ECO:0000259" key="7">
    <source>
        <dbReference type="PROSITE" id="PS50863"/>
    </source>
</evidence>
<feature type="domain" description="TF-B3" evidence="7">
    <location>
        <begin position="173"/>
        <end position="251"/>
    </location>
</feature>
<dbReference type="AlphaFoldDB" id="A0A4Y7KWV9"/>
<feature type="region of interest" description="Disordered" evidence="6">
    <location>
        <begin position="288"/>
        <end position="308"/>
    </location>
</feature>
<dbReference type="GO" id="GO:0003677">
    <property type="term" value="F:DNA binding"/>
    <property type="evidence" value="ECO:0007669"/>
    <property type="project" value="UniProtKB-KW"/>
</dbReference>
<dbReference type="InterPro" id="IPR003340">
    <property type="entry name" value="B3_DNA-bd"/>
</dbReference>
<dbReference type="PANTHER" id="PTHR31920">
    <property type="entry name" value="B3 DOMAIN-CONTAINING"/>
    <property type="match status" value="1"/>
</dbReference>
<dbReference type="SMART" id="SM01019">
    <property type="entry name" value="B3"/>
    <property type="match status" value="3"/>
</dbReference>
<dbReference type="Gene3D" id="2.40.330.10">
    <property type="entry name" value="DNA-binding pseudobarrel domain"/>
    <property type="match status" value="3"/>
</dbReference>
<evidence type="ECO:0000256" key="4">
    <source>
        <dbReference type="ARBA" id="ARBA00023163"/>
    </source>
</evidence>
<feature type="domain" description="TF-B3" evidence="7">
    <location>
        <begin position="343"/>
        <end position="394"/>
    </location>
</feature>
<name>A0A4Y7KWV9_PAPSO</name>
<evidence type="ECO:0000256" key="6">
    <source>
        <dbReference type="SAM" id="MobiDB-lite"/>
    </source>
</evidence>
<dbReference type="STRING" id="3469.A0A4Y7KWV9"/>